<evidence type="ECO:0000313" key="1">
    <source>
        <dbReference type="EMBL" id="KAI4382278.1"/>
    </source>
</evidence>
<name>A0ACB9RY29_9MYRT</name>
<gene>
    <name evidence="1" type="ORF">MLD38_008259</name>
</gene>
<accession>A0ACB9RY29</accession>
<organism evidence="1 2">
    <name type="scientific">Melastoma candidum</name>
    <dbReference type="NCBI Taxonomy" id="119954"/>
    <lineage>
        <taxon>Eukaryota</taxon>
        <taxon>Viridiplantae</taxon>
        <taxon>Streptophyta</taxon>
        <taxon>Embryophyta</taxon>
        <taxon>Tracheophyta</taxon>
        <taxon>Spermatophyta</taxon>
        <taxon>Magnoliopsida</taxon>
        <taxon>eudicotyledons</taxon>
        <taxon>Gunneridae</taxon>
        <taxon>Pentapetalae</taxon>
        <taxon>rosids</taxon>
        <taxon>malvids</taxon>
        <taxon>Myrtales</taxon>
        <taxon>Melastomataceae</taxon>
        <taxon>Melastomatoideae</taxon>
        <taxon>Melastomateae</taxon>
        <taxon>Melastoma</taxon>
    </lineage>
</organism>
<dbReference type="EMBL" id="CM042882">
    <property type="protein sequence ID" value="KAI4382278.1"/>
    <property type="molecule type" value="Genomic_DNA"/>
</dbReference>
<protein>
    <submittedName>
        <fullName evidence="1">Uncharacterized protein</fullName>
    </submittedName>
</protein>
<proteinExistence type="predicted"/>
<comment type="caution">
    <text evidence="1">The sequence shown here is derived from an EMBL/GenBank/DDBJ whole genome shotgun (WGS) entry which is preliminary data.</text>
</comment>
<sequence>MRMSKEGEMRKLLILYATQTGNALDAAERISRESERRGCKAVLFSLDQYDASLLPCEDVVIFVVSTTGQGDTPESMKVFWRFLLQRNLSPSWLDGLHYAVFGLGDSCYQKYNFVAKKLDKRLYDLGAMAVIERGLGDDQHPSGYEGALDPWLSSLWRVLNQMDPKFFPNGPDFVILDTKFVDKPKYHIKYHAVNEVDSESSTISVLQNWENEIQKARGMSPGRFSGSTYRPDCFLNMVKNQHLTKSPSIKDVRHFEFEFTSTAIPYRTGDILEILPGQNHAIVDAFLERCNLDPELLISVHSREEKDHILANGKNTSNAPMKLKNFVQLAMDVSSASPRRYVFEVMSYFAEAQHEKERLLYFASSEGRDDLYEYNQKERRTFLEVLEDFPSVQLPLEWLVQLVPPLKTRAFSISSSPLVHPNQVHLTVSVVSLTTPFKRKRAGLCSTWLANLDPSKGTLIPAWFKKGCLPLPPPSLPLILVGPGTGCAPFRGFIEERALQSQSTSTAPVMFFFGCRNEENDFLYKDFWLSHAKSDGVLSESKGGGFFVAFSRDQPRKVYVQDKMREHGPQVWSLMNSGAAVYVAGSSTKMPSDVWSALEDVVAKEGEVPKESAVRWLRSLEKSGRPRGERAEIKDEKPGLLTKLLLNVTIQGSVGAVHVVMSPESTVGDLIAASVGQSRESKSKEEGELELPAENGTGVKQSEKNESFVEPIQEDKDDSSEDCTWPPLMDSYELDAILKQIEDMFY</sequence>
<reference evidence="2" key="1">
    <citation type="journal article" date="2023" name="Front. Plant Sci.">
        <title>Chromosomal-level genome assembly of Melastoma candidum provides insights into trichome evolution.</title>
        <authorList>
            <person name="Zhong Y."/>
            <person name="Wu W."/>
            <person name="Sun C."/>
            <person name="Zou P."/>
            <person name="Liu Y."/>
            <person name="Dai S."/>
            <person name="Zhou R."/>
        </authorList>
    </citation>
    <scope>NUCLEOTIDE SEQUENCE [LARGE SCALE GENOMIC DNA]</scope>
</reference>
<evidence type="ECO:0000313" key="2">
    <source>
        <dbReference type="Proteomes" id="UP001057402"/>
    </source>
</evidence>
<dbReference type="Proteomes" id="UP001057402">
    <property type="component" value="Chromosome 3"/>
</dbReference>
<keyword evidence="2" id="KW-1185">Reference proteome</keyword>